<dbReference type="RefSeq" id="WP_011567526.1">
    <property type="nucleotide sequence ID" value="NC_008209.1"/>
</dbReference>
<dbReference type="SUPFAM" id="SSF55961">
    <property type="entry name" value="Bet v1-like"/>
    <property type="match status" value="1"/>
</dbReference>
<dbReference type="OrthoDB" id="7860307at2"/>
<evidence type="ECO:0000313" key="2">
    <source>
        <dbReference type="Proteomes" id="UP000007029"/>
    </source>
</evidence>
<dbReference type="InterPro" id="IPR019587">
    <property type="entry name" value="Polyketide_cyclase/dehydratase"/>
</dbReference>
<dbReference type="eggNOG" id="COG3832">
    <property type="taxonomic scope" value="Bacteria"/>
</dbReference>
<dbReference type="Proteomes" id="UP000007029">
    <property type="component" value="Chromosome"/>
</dbReference>
<dbReference type="HOGENOM" id="CLU_138417_0_0_5"/>
<dbReference type="InterPro" id="IPR023393">
    <property type="entry name" value="START-like_dom_sf"/>
</dbReference>
<evidence type="ECO:0008006" key="3">
    <source>
        <dbReference type="Google" id="ProtNLM"/>
    </source>
</evidence>
<dbReference type="CDD" id="cd07812">
    <property type="entry name" value="SRPBCC"/>
    <property type="match status" value="1"/>
</dbReference>
<name>Q16AT7_ROSDO</name>
<proteinExistence type="predicted"/>
<gene>
    <name evidence="1" type="ordered locus">RD1_1260</name>
</gene>
<evidence type="ECO:0000313" key="1">
    <source>
        <dbReference type="EMBL" id="ABG30906.1"/>
    </source>
</evidence>
<dbReference type="Gene3D" id="3.30.530.20">
    <property type="match status" value="1"/>
</dbReference>
<organism evidence="1 2">
    <name type="scientific">Roseobacter denitrificans (strain ATCC 33942 / OCh 114)</name>
    <name type="common">Erythrobacter sp. (strain OCh 114)</name>
    <name type="synonym">Roseobacter denitrificans</name>
    <dbReference type="NCBI Taxonomy" id="375451"/>
    <lineage>
        <taxon>Bacteria</taxon>
        <taxon>Pseudomonadati</taxon>
        <taxon>Pseudomonadota</taxon>
        <taxon>Alphaproteobacteria</taxon>
        <taxon>Rhodobacterales</taxon>
        <taxon>Roseobacteraceae</taxon>
        <taxon>Roseobacter</taxon>
    </lineage>
</organism>
<dbReference type="EMBL" id="CP000362">
    <property type="protein sequence ID" value="ABG30906.1"/>
    <property type="molecule type" value="Genomic_DNA"/>
</dbReference>
<protein>
    <recommendedName>
        <fullName evidence="3">SRPBCC family protein</fullName>
    </recommendedName>
</protein>
<sequence length="155" mass="17231">MDISLSKEIDAPAAFVFQAVTDFERFEKVAIARGVKVHRRAAPSDAVAGPVWDVQFLFHGKALDLTLAVTDLMAPDHLVMSVLAKSFKGRAMCQLSPRETEKTQMTLSFMFEGQTLSGRLFLKALEVTKATMEQKIAKRMADFARETESAYRATV</sequence>
<accession>Q16AT7</accession>
<keyword evidence="2" id="KW-1185">Reference proteome</keyword>
<dbReference type="AlphaFoldDB" id="Q16AT7"/>
<dbReference type="STRING" id="375451.RD1_1260"/>
<dbReference type="KEGG" id="rde:RD1_1260"/>
<dbReference type="Pfam" id="PF10604">
    <property type="entry name" value="Polyketide_cyc2"/>
    <property type="match status" value="1"/>
</dbReference>
<reference evidence="1 2" key="1">
    <citation type="journal article" date="2007" name="J. Bacteriol.">
        <title>The complete genome sequence of Roseobacter denitrificans reveals a mixotrophic rather than photosynthetic metabolism.</title>
        <authorList>
            <person name="Swingley W.D."/>
            <person name="Sadekar S."/>
            <person name="Mastrian S.D."/>
            <person name="Matthies H.J."/>
            <person name="Hao J."/>
            <person name="Ramos H."/>
            <person name="Acharya C.R."/>
            <person name="Conrad A.L."/>
            <person name="Taylor H.L."/>
            <person name="Dejesa L.C."/>
            <person name="Shah M.K."/>
            <person name="O'huallachain M.E."/>
            <person name="Lince M.T."/>
            <person name="Blankenship R.E."/>
            <person name="Beatty J.T."/>
            <person name="Touchman J.W."/>
        </authorList>
    </citation>
    <scope>NUCLEOTIDE SEQUENCE [LARGE SCALE GENOMIC DNA]</scope>
    <source>
        <strain evidence="2">ATCC 33942 / OCh 114</strain>
    </source>
</reference>